<dbReference type="HOGENOM" id="CLU_038181_3_0_1"/>
<keyword evidence="1" id="KW-1133">Transmembrane helix</keyword>
<sequence>IWFHNKRDTGVRYSECFKRGIPLVTIALVLTAVQAVLEEWTTGLRVQSEFSERAYKEAFEKHWRRLEKFRKDTRQLRVLKHIRMQLLMNA</sequence>
<evidence type="ECO:0000259" key="2">
    <source>
        <dbReference type="Pfam" id="PF20149"/>
    </source>
</evidence>
<proteinExistence type="predicted"/>
<keyword evidence="1" id="KW-0812">Transmembrane</keyword>
<feature type="domain" description="DUF6532" evidence="2">
    <location>
        <begin position="1"/>
        <end position="69"/>
    </location>
</feature>
<evidence type="ECO:0000256" key="1">
    <source>
        <dbReference type="SAM" id="Phobius"/>
    </source>
</evidence>
<protein>
    <recommendedName>
        <fullName evidence="2">DUF6532 domain-containing protein</fullName>
    </recommendedName>
</protein>
<dbReference type="OrthoDB" id="3267034at2759"/>
<gene>
    <name evidence="3" type="ORF">GLOTRDRAFT_22902</name>
</gene>
<feature type="non-terminal residue" evidence="3">
    <location>
        <position position="1"/>
    </location>
</feature>
<accession>S7RLN0</accession>
<dbReference type="Proteomes" id="UP000030669">
    <property type="component" value="Unassembled WGS sequence"/>
</dbReference>
<dbReference type="GeneID" id="19305082"/>
<dbReference type="RefSeq" id="XP_007866072.1">
    <property type="nucleotide sequence ID" value="XM_007867881.1"/>
</dbReference>
<keyword evidence="4" id="KW-1185">Reference proteome</keyword>
<dbReference type="OMA" id="ENCIDEY"/>
<feature type="non-terminal residue" evidence="3">
    <location>
        <position position="90"/>
    </location>
</feature>
<dbReference type="EMBL" id="KB469302">
    <property type="protein sequence ID" value="EPQ55315.1"/>
    <property type="molecule type" value="Genomic_DNA"/>
</dbReference>
<name>S7RLN0_GLOTA</name>
<evidence type="ECO:0000313" key="4">
    <source>
        <dbReference type="Proteomes" id="UP000030669"/>
    </source>
</evidence>
<dbReference type="Pfam" id="PF20149">
    <property type="entry name" value="DUF6532"/>
    <property type="match status" value="1"/>
</dbReference>
<dbReference type="AlphaFoldDB" id="S7RLN0"/>
<feature type="transmembrane region" description="Helical" evidence="1">
    <location>
        <begin position="20"/>
        <end position="37"/>
    </location>
</feature>
<organism evidence="3 4">
    <name type="scientific">Gloeophyllum trabeum (strain ATCC 11539 / FP-39264 / Madison 617)</name>
    <name type="common">Brown rot fungus</name>
    <dbReference type="NCBI Taxonomy" id="670483"/>
    <lineage>
        <taxon>Eukaryota</taxon>
        <taxon>Fungi</taxon>
        <taxon>Dikarya</taxon>
        <taxon>Basidiomycota</taxon>
        <taxon>Agaricomycotina</taxon>
        <taxon>Agaricomycetes</taxon>
        <taxon>Gloeophyllales</taxon>
        <taxon>Gloeophyllaceae</taxon>
        <taxon>Gloeophyllum</taxon>
    </lineage>
</organism>
<dbReference type="KEGG" id="gtr:GLOTRDRAFT_22902"/>
<dbReference type="InterPro" id="IPR045341">
    <property type="entry name" value="DUF6532"/>
</dbReference>
<keyword evidence="1" id="KW-0472">Membrane</keyword>
<reference evidence="3 4" key="1">
    <citation type="journal article" date="2012" name="Science">
        <title>The Paleozoic origin of enzymatic lignin decomposition reconstructed from 31 fungal genomes.</title>
        <authorList>
            <person name="Floudas D."/>
            <person name="Binder M."/>
            <person name="Riley R."/>
            <person name="Barry K."/>
            <person name="Blanchette R.A."/>
            <person name="Henrissat B."/>
            <person name="Martinez A.T."/>
            <person name="Otillar R."/>
            <person name="Spatafora J.W."/>
            <person name="Yadav J.S."/>
            <person name="Aerts A."/>
            <person name="Benoit I."/>
            <person name="Boyd A."/>
            <person name="Carlson A."/>
            <person name="Copeland A."/>
            <person name="Coutinho P.M."/>
            <person name="de Vries R.P."/>
            <person name="Ferreira P."/>
            <person name="Findley K."/>
            <person name="Foster B."/>
            <person name="Gaskell J."/>
            <person name="Glotzer D."/>
            <person name="Gorecki P."/>
            <person name="Heitman J."/>
            <person name="Hesse C."/>
            <person name="Hori C."/>
            <person name="Igarashi K."/>
            <person name="Jurgens J.A."/>
            <person name="Kallen N."/>
            <person name="Kersten P."/>
            <person name="Kohler A."/>
            <person name="Kuees U."/>
            <person name="Kumar T.K.A."/>
            <person name="Kuo A."/>
            <person name="LaButti K."/>
            <person name="Larrondo L.F."/>
            <person name="Lindquist E."/>
            <person name="Ling A."/>
            <person name="Lombard V."/>
            <person name="Lucas S."/>
            <person name="Lundell T."/>
            <person name="Martin R."/>
            <person name="McLaughlin D.J."/>
            <person name="Morgenstern I."/>
            <person name="Morin E."/>
            <person name="Murat C."/>
            <person name="Nagy L.G."/>
            <person name="Nolan M."/>
            <person name="Ohm R.A."/>
            <person name="Patyshakuliyeva A."/>
            <person name="Rokas A."/>
            <person name="Ruiz-Duenas F.J."/>
            <person name="Sabat G."/>
            <person name="Salamov A."/>
            <person name="Samejima M."/>
            <person name="Schmutz J."/>
            <person name="Slot J.C."/>
            <person name="St John F."/>
            <person name="Stenlid J."/>
            <person name="Sun H."/>
            <person name="Sun S."/>
            <person name="Syed K."/>
            <person name="Tsang A."/>
            <person name="Wiebenga A."/>
            <person name="Young D."/>
            <person name="Pisabarro A."/>
            <person name="Eastwood D.C."/>
            <person name="Martin F."/>
            <person name="Cullen D."/>
            <person name="Grigoriev I.V."/>
            <person name="Hibbett D.S."/>
        </authorList>
    </citation>
    <scope>NUCLEOTIDE SEQUENCE [LARGE SCALE GENOMIC DNA]</scope>
    <source>
        <strain evidence="3 4">ATCC 11539</strain>
    </source>
</reference>
<evidence type="ECO:0000313" key="3">
    <source>
        <dbReference type="EMBL" id="EPQ55315.1"/>
    </source>
</evidence>